<dbReference type="EMBL" id="JAGPXC010000006">
    <property type="protein sequence ID" value="KAH6651855.1"/>
    <property type="molecule type" value="Genomic_DNA"/>
</dbReference>
<keyword evidence="2" id="KW-1185">Reference proteome</keyword>
<sequence length="190" mass="21244">MSQPTAIIQGNQDFIDIEDDTEIFPMEEEHQVEIHKTTFAYFAGDLTSAALFVEVQGQLSRLELINVPKDSLGRLEDVLRKKHFRTADLVACLSSYMARTHIVKSLVALAIAAKIYTNVLEATVSMEVTRSSLYAMSWVPLGQEPMTQVGFAPFQMDWVHLFACIIQFELGPQSVNLADFERVMAVSVGD</sequence>
<protein>
    <submittedName>
        <fullName evidence="1">Uncharacterized protein</fullName>
    </submittedName>
</protein>
<name>A0A9P8ZVB0_9PEZI</name>
<gene>
    <name evidence="1" type="ORF">BKA67DRAFT_537705</name>
</gene>
<accession>A0A9P8ZVB0</accession>
<dbReference type="AlphaFoldDB" id="A0A9P8ZVB0"/>
<dbReference type="RefSeq" id="XP_045956133.1">
    <property type="nucleotide sequence ID" value="XM_046100373.1"/>
</dbReference>
<comment type="caution">
    <text evidence="1">The sequence shown here is derived from an EMBL/GenBank/DDBJ whole genome shotgun (WGS) entry which is preliminary data.</text>
</comment>
<evidence type="ECO:0000313" key="1">
    <source>
        <dbReference type="EMBL" id="KAH6651855.1"/>
    </source>
</evidence>
<reference evidence="1" key="1">
    <citation type="journal article" date="2021" name="Nat. Commun.">
        <title>Genetic determinants of endophytism in the Arabidopsis root mycobiome.</title>
        <authorList>
            <person name="Mesny F."/>
            <person name="Miyauchi S."/>
            <person name="Thiergart T."/>
            <person name="Pickel B."/>
            <person name="Atanasova L."/>
            <person name="Karlsson M."/>
            <person name="Huettel B."/>
            <person name="Barry K.W."/>
            <person name="Haridas S."/>
            <person name="Chen C."/>
            <person name="Bauer D."/>
            <person name="Andreopoulos W."/>
            <person name="Pangilinan J."/>
            <person name="LaButti K."/>
            <person name="Riley R."/>
            <person name="Lipzen A."/>
            <person name="Clum A."/>
            <person name="Drula E."/>
            <person name="Henrissat B."/>
            <person name="Kohler A."/>
            <person name="Grigoriev I.V."/>
            <person name="Martin F.M."/>
            <person name="Hacquard S."/>
        </authorList>
    </citation>
    <scope>NUCLEOTIDE SEQUENCE</scope>
    <source>
        <strain evidence="1">MPI-SDFR-AT-0073</strain>
    </source>
</reference>
<dbReference type="GeneID" id="70129265"/>
<organism evidence="1 2">
    <name type="scientific">Truncatella angustata</name>
    <dbReference type="NCBI Taxonomy" id="152316"/>
    <lineage>
        <taxon>Eukaryota</taxon>
        <taxon>Fungi</taxon>
        <taxon>Dikarya</taxon>
        <taxon>Ascomycota</taxon>
        <taxon>Pezizomycotina</taxon>
        <taxon>Sordariomycetes</taxon>
        <taxon>Xylariomycetidae</taxon>
        <taxon>Amphisphaeriales</taxon>
        <taxon>Sporocadaceae</taxon>
        <taxon>Truncatella</taxon>
    </lineage>
</organism>
<dbReference type="Proteomes" id="UP000758603">
    <property type="component" value="Unassembled WGS sequence"/>
</dbReference>
<proteinExistence type="predicted"/>
<evidence type="ECO:0000313" key="2">
    <source>
        <dbReference type="Proteomes" id="UP000758603"/>
    </source>
</evidence>